<dbReference type="GO" id="GO:0008360">
    <property type="term" value="P:regulation of cell shape"/>
    <property type="evidence" value="ECO:0007669"/>
    <property type="project" value="UniProtKB-KW"/>
</dbReference>
<dbReference type="GO" id="GO:0008955">
    <property type="term" value="F:peptidoglycan glycosyltransferase activity"/>
    <property type="evidence" value="ECO:0007669"/>
    <property type="project" value="UniProtKB-EC"/>
</dbReference>
<evidence type="ECO:0000256" key="9">
    <source>
        <dbReference type="ARBA" id="ARBA00022984"/>
    </source>
</evidence>
<evidence type="ECO:0000256" key="14">
    <source>
        <dbReference type="ARBA" id="ARBA00032370"/>
    </source>
</evidence>
<keyword evidence="13" id="KW-0961">Cell wall biogenesis/degradation</keyword>
<keyword evidence="5" id="KW-0328">Glycosyltransferase</keyword>
<evidence type="ECO:0000256" key="10">
    <source>
        <dbReference type="ARBA" id="ARBA00022989"/>
    </source>
</evidence>
<evidence type="ECO:0000256" key="15">
    <source>
        <dbReference type="ARBA" id="ARBA00033270"/>
    </source>
</evidence>
<dbReference type="PANTHER" id="PTHR30474">
    <property type="entry name" value="CELL CYCLE PROTEIN"/>
    <property type="match status" value="1"/>
</dbReference>
<protein>
    <recommendedName>
        <fullName evidence="17">Probable peptidoglycan glycosyltransferase FtsW</fullName>
        <ecNumber evidence="19">2.4.99.28</ecNumber>
    </recommendedName>
    <alternativeName>
        <fullName evidence="18">Cell division protein FtsW</fullName>
    </alternativeName>
    <alternativeName>
        <fullName evidence="15">Cell wall polymerase</fullName>
    </alternativeName>
    <alternativeName>
        <fullName evidence="14">Peptidoglycan polymerase</fullName>
    </alternativeName>
</protein>
<gene>
    <name evidence="24" type="ORF">B5G21_01250</name>
</gene>
<keyword evidence="4" id="KW-0132">Cell division</keyword>
<dbReference type="Proteomes" id="UP000196560">
    <property type="component" value="Unassembled WGS sequence"/>
</dbReference>
<evidence type="ECO:0000256" key="4">
    <source>
        <dbReference type="ARBA" id="ARBA00022618"/>
    </source>
</evidence>
<evidence type="ECO:0000256" key="22">
    <source>
        <dbReference type="SAM" id="MobiDB-lite"/>
    </source>
</evidence>
<evidence type="ECO:0000256" key="20">
    <source>
        <dbReference type="ARBA" id="ARBA00049902"/>
    </source>
</evidence>
<feature type="transmembrane region" description="Helical" evidence="23">
    <location>
        <begin position="189"/>
        <end position="208"/>
    </location>
</feature>
<evidence type="ECO:0000256" key="13">
    <source>
        <dbReference type="ARBA" id="ARBA00023316"/>
    </source>
</evidence>
<evidence type="ECO:0000256" key="1">
    <source>
        <dbReference type="ARBA" id="ARBA00004651"/>
    </source>
</evidence>
<dbReference type="EMBL" id="NFHO01000001">
    <property type="protein sequence ID" value="OUN44589.1"/>
    <property type="molecule type" value="Genomic_DNA"/>
</dbReference>
<feature type="transmembrane region" description="Helical" evidence="23">
    <location>
        <begin position="313"/>
        <end position="342"/>
    </location>
</feature>
<feature type="transmembrane region" description="Helical" evidence="23">
    <location>
        <begin position="123"/>
        <end position="142"/>
    </location>
</feature>
<dbReference type="Pfam" id="PF01098">
    <property type="entry name" value="FTSW_RODA_SPOVE"/>
    <property type="match status" value="1"/>
</dbReference>
<accession>A0A1Y3UE00</accession>
<evidence type="ECO:0000256" key="2">
    <source>
        <dbReference type="ARBA" id="ARBA00004752"/>
    </source>
</evidence>
<dbReference type="GO" id="GO:0015648">
    <property type="term" value="F:lipid-linked peptidoglycan transporter activity"/>
    <property type="evidence" value="ECO:0007669"/>
    <property type="project" value="TreeGrafter"/>
</dbReference>
<name>A0A1Y3UE00_9ACTN</name>
<evidence type="ECO:0000313" key="24">
    <source>
        <dbReference type="EMBL" id="OUN44589.1"/>
    </source>
</evidence>
<dbReference type="InterPro" id="IPR001182">
    <property type="entry name" value="FtsW/RodA"/>
</dbReference>
<keyword evidence="6" id="KW-0808">Transferase</keyword>
<evidence type="ECO:0000256" key="8">
    <source>
        <dbReference type="ARBA" id="ARBA00022960"/>
    </source>
</evidence>
<keyword evidence="12" id="KW-0131">Cell cycle</keyword>
<evidence type="ECO:0000256" key="17">
    <source>
        <dbReference type="ARBA" id="ARBA00041185"/>
    </source>
</evidence>
<comment type="pathway">
    <text evidence="2">Cell wall biogenesis; peptidoglycan biosynthesis.</text>
</comment>
<comment type="subcellular location">
    <subcellularLocation>
        <location evidence="1">Cell membrane</location>
        <topology evidence="1">Multi-pass membrane protein</topology>
    </subcellularLocation>
</comment>
<feature type="region of interest" description="Disordered" evidence="22">
    <location>
        <begin position="432"/>
        <end position="561"/>
    </location>
</feature>
<dbReference type="InterPro" id="IPR013437">
    <property type="entry name" value="FtsW"/>
</dbReference>
<feature type="transmembrane region" description="Helical" evidence="23">
    <location>
        <begin position="58"/>
        <end position="78"/>
    </location>
</feature>
<keyword evidence="9" id="KW-0573">Peptidoglycan synthesis</keyword>
<keyword evidence="3" id="KW-1003">Cell membrane</keyword>
<reference evidence="25" key="1">
    <citation type="submission" date="2017-04" db="EMBL/GenBank/DDBJ databases">
        <title>Function of individual gut microbiota members based on whole genome sequencing of pure cultures obtained from chicken caecum.</title>
        <authorList>
            <person name="Medvecky M."/>
            <person name="Cejkova D."/>
            <person name="Polansky O."/>
            <person name="Karasova D."/>
            <person name="Kubasova T."/>
            <person name="Cizek A."/>
            <person name="Rychlik I."/>
        </authorList>
    </citation>
    <scope>NUCLEOTIDE SEQUENCE [LARGE SCALE GENOMIC DNA]</scope>
    <source>
        <strain evidence="25">An70</strain>
    </source>
</reference>
<evidence type="ECO:0000256" key="18">
    <source>
        <dbReference type="ARBA" id="ARBA00041418"/>
    </source>
</evidence>
<feature type="transmembrane region" description="Helical" evidence="23">
    <location>
        <begin position="237"/>
        <end position="255"/>
    </location>
</feature>
<dbReference type="GO" id="GO:0071555">
    <property type="term" value="P:cell wall organization"/>
    <property type="evidence" value="ECO:0007669"/>
    <property type="project" value="UniProtKB-KW"/>
</dbReference>
<feature type="transmembrane region" description="Helical" evidence="23">
    <location>
        <begin position="98"/>
        <end position="116"/>
    </location>
</feature>
<dbReference type="GO" id="GO:0009252">
    <property type="term" value="P:peptidoglycan biosynthetic process"/>
    <property type="evidence" value="ECO:0007669"/>
    <property type="project" value="UniProtKB-KW"/>
</dbReference>
<evidence type="ECO:0000313" key="25">
    <source>
        <dbReference type="Proteomes" id="UP000196560"/>
    </source>
</evidence>
<evidence type="ECO:0000256" key="6">
    <source>
        <dbReference type="ARBA" id="ARBA00022679"/>
    </source>
</evidence>
<dbReference type="PANTHER" id="PTHR30474:SF2">
    <property type="entry name" value="PEPTIDOGLYCAN GLYCOSYLTRANSFERASE FTSW-RELATED"/>
    <property type="match status" value="1"/>
</dbReference>
<dbReference type="GO" id="GO:0005886">
    <property type="term" value="C:plasma membrane"/>
    <property type="evidence" value="ECO:0007669"/>
    <property type="project" value="UniProtKB-SubCell"/>
</dbReference>
<evidence type="ECO:0000256" key="3">
    <source>
        <dbReference type="ARBA" id="ARBA00022475"/>
    </source>
</evidence>
<organism evidence="24 25">
    <name type="scientific">Enorma massiliensis</name>
    <dbReference type="NCBI Taxonomy" id="1472761"/>
    <lineage>
        <taxon>Bacteria</taxon>
        <taxon>Bacillati</taxon>
        <taxon>Actinomycetota</taxon>
        <taxon>Coriobacteriia</taxon>
        <taxon>Coriobacteriales</taxon>
        <taxon>Coriobacteriaceae</taxon>
        <taxon>Enorma</taxon>
    </lineage>
</organism>
<evidence type="ECO:0000256" key="12">
    <source>
        <dbReference type="ARBA" id="ARBA00023306"/>
    </source>
</evidence>
<evidence type="ECO:0000256" key="7">
    <source>
        <dbReference type="ARBA" id="ARBA00022692"/>
    </source>
</evidence>
<dbReference type="EC" id="2.4.99.28" evidence="19"/>
<feature type="transmembrane region" description="Helical" evidence="23">
    <location>
        <begin position="388"/>
        <end position="407"/>
    </location>
</feature>
<dbReference type="NCBIfam" id="TIGR02614">
    <property type="entry name" value="ftsW"/>
    <property type="match status" value="1"/>
</dbReference>
<keyword evidence="25" id="KW-1185">Reference proteome</keyword>
<dbReference type="GO" id="GO:0032153">
    <property type="term" value="C:cell division site"/>
    <property type="evidence" value="ECO:0007669"/>
    <property type="project" value="TreeGrafter"/>
</dbReference>
<comment type="function">
    <text evidence="21">Peptidoglycan polymerase that is essential for cell division.</text>
</comment>
<evidence type="ECO:0000256" key="21">
    <source>
        <dbReference type="ARBA" id="ARBA00049966"/>
    </source>
</evidence>
<evidence type="ECO:0000256" key="23">
    <source>
        <dbReference type="SAM" id="Phobius"/>
    </source>
</evidence>
<dbReference type="AlphaFoldDB" id="A0A1Y3UE00"/>
<feature type="region of interest" description="Disordered" evidence="22">
    <location>
        <begin position="1"/>
        <end position="36"/>
    </location>
</feature>
<proteinExistence type="inferred from homology"/>
<keyword evidence="7 23" id="KW-0812">Transmembrane</keyword>
<feature type="transmembrane region" description="Helical" evidence="23">
    <location>
        <begin position="276"/>
        <end position="293"/>
    </location>
</feature>
<keyword evidence="10 23" id="KW-1133">Transmembrane helix</keyword>
<evidence type="ECO:0000256" key="16">
    <source>
        <dbReference type="ARBA" id="ARBA00038053"/>
    </source>
</evidence>
<dbReference type="RefSeq" id="WP_087185686.1">
    <property type="nucleotide sequence ID" value="NZ_NFHO01000001.1"/>
</dbReference>
<evidence type="ECO:0000256" key="11">
    <source>
        <dbReference type="ARBA" id="ARBA00023136"/>
    </source>
</evidence>
<evidence type="ECO:0000256" key="19">
    <source>
        <dbReference type="ARBA" id="ARBA00044770"/>
    </source>
</evidence>
<dbReference type="GO" id="GO:0051301">
    <property type="term" value="P:cell division"/>
    <property type="evidence" value="ECO:0007669"/>
    <property type="project" value="UniProtKB-KW"/>
</dbReference>
<keyword evidence="8" id="KW-0133">Cell shape</keyword>
<feature type="compositionally biased region" description="Basic and acidic residues" evidence="22">
    <location>
        <begin position="533"/>
        <end position="554"/>
    </location>
</feature>
<comment type="caution">
    <text evidence="24">The sequence shown here is derived from an EMBL/GenBank/DDBJ whole genome shotgun (WGS) entry which is preliminary data.</text>
</comment>
<feature type="transmembrane region" description="Helical" evidence="23">
    <location>
        <begin position="354"/>
        <end position="376"/>
    </location>
</feature>
<comment type="catalytic activity">
    <reaction evidence="20">
        <text>[GlcNAc-(1-&gt;4)-Mur2Ac(oyl-L-Ala-gamma-D-Glu-L-Lys-D-Ala-D-Ala)](n)-di-trans,octa-cis-undecaprenyl diphosphate + beta-D-GlcNAc-(1-&gt;4)-Mur2Ac(oyl-L-Ala-gamma-D-Glu-L-Lys-D-Ala-D-Ala)-di-trans,octa-cis-undecaprenyl diphosphate = [GlcNAc-(1-&gt;4)-Mur2Ac(oyl-L-Ala-gamma-D-Glu-L-Lys-D-Ala-D-Ala)](n+1)-di-trans,octa-cis-undecaprenyl diphosphate + di-trans,octa-cis-undecaprenyl diphosphate + H(+)</text>
        <dbReference type="Rhea" id="RHEA:23708"/>
        <dbReference type="Rhea" id="RHEA-COMP:9602"/>
        <dbReference type="Rhea" id="RHEA-COMP:9603"/>
        <dbReference type="ChEBI" id="CHEBI:15378"/>
        <dbReference type="ChEBI" id="CHEBI:58405"/>
        <dbReference type="ChEBI" id="CHEBI:60033"/>
        <dbReference type="ChEBI" id="CHEBI:78435"/>
        <dbReference type="EC" id="2.4.99.28"/>
    </reaction>
</comment>
<feature type="compositionally biased region" description="Basic and acidic residues" evidence="22">
    <location>
        <begin position="16"/>
        <end position="36"/>
    </location>
</feature>
<comment type="similarity">
    <text evidence="16">Belongs to the SEDS family. FtsW subfamily.</text>
</comment>
<feature type="transmembrane region" description="Helical" evidence="23">
    <location>
        <begin position="213"/>
        <end position="231"/>
    </location>
</feature>
<dbReference type="eggNOG" id="COG0772">
    <property type="taxonomic scope" value="Bacteria"/>
</dbReference>
<dbReference type="STRING" id="1118060.GCA_000311845_00856"/>
<keyword evidence="11 23" id="KW-0472">Membrane</keyword>
<sequence>MAEEPRQQTGASVDAPDEKRSRRHERMGGRARREAGEHSAIGERLIAGVPARIMRPRLVFIACLAALLAFGLLMVYSASSVEALSEYGSSTFFLERQAFFIAAGLALAAVLSRIPLATMRSHLAWWAWGGIVLLLVAVLVFGRNVGGATRWVELPLIGQLQPSEFAKSVIIVTAAKILHEYYEEQSIDAAVMFKMLAVCVIVPLIAIILEPDFGTCLIIAGTVFVMCYFAGFSYKLIGLVLLVGALIGAIFIFSSSYRAARVFTVSDPWADPYGDGYQATLAIMAFASGGIFGRGIGNSTMKYNYLPEAHNDYILAIIGEELGFVGVAIFFAVFALLIYAGLKIASQSPTVQGRLIASGCSVMLMIQFLVNMLGILGVTPMTGKPLPFISYGGSAMIGMLALAGLIMRVSLESNPKTVYDARRAGFRVMGEGAPVADGGDPGTIEGSTAGAARPRSARRHDGFSVVDGTGFVAPGEGARPMGRSEGRAGRTGSASRGGGAADRATRNTRPSSGRTQSFERGGSYERVNLGADPADRLRSRGPQRRYDGGDDPSKRRGPHGR</sequence>
<evidence type="ECO:0000256" key="5">
    <source>
        <dbReference type="ARBA" id="ARBA00022676"/>
    </source>
</evidence>